<name>A0ABN1C7B1_SACER</name>
<dbReference type="SUPFAM" id="SSF47598">
    <property type="entry name" value="Ribbon-helix-helix"/>
    <property type="match status" value="1"/>
</dbReference>
<evidence type="ECO:0000313" key="3">
    <source>
        <dbReference type="Proteomes" id="UP001500729"/>
    </source>
</evidence>
<keyword evidence="3" id="KW-1185">Reference proteome</keyword>
<sequence length="187" mass="19228">MDLSPYISQLREDLTSAASAGDEQTRQTAAVLSSAIEPAARLAIMNALSDLAAEVTTHLDGQVVDIRLDGRDVRVAVSGSAGEPAGGRDEEPPPPPPPGDGGDISRITLRLLDEIKSQAEQAASVQGVSLNTWVAQAVQGALHGGGRSRGPREGGHGGRPWGPPGAGRGRWRGDGPGGSRVHGWVQG</sequence>
<gene>
    <name evidence="2" type="ORF">GCM10009533_10190</name>
</gene>
<evidence type="ECO:0000313" key="2">
    <source>
        <dbReference type="EMBL" id="GAA0513251.1"/>
    </source>
</evidence>
<protein>
    <submittedName>
        <fullName evidence="2">Toxin-antitoxin system HicB family antitoxin</fullName>
    </submittedName>
</protein>
<dbReference type="EMBL" id="BAAAGS010000004">
    <property type="protein sequence ID" value="GAA0513251.1"/>
    <property type="molecule type" value="Genomic_DNA"/>
</dbReference>
<feature type="compositionally biased region" description="Gly residues" evidence="1">
    <location>
        <begin position="157"/>
        <end position="187"/>
    </location>
</feature>
<comment type="caution">
    <text evidence="2">The sequence shown here is derived from an EMBL/GenBank/DDBJ whole genome shotgun (WGS) entry which is preliminary data.</text>
</comment>
<accession>A0ABN1C7B1</accession>
<evidence type="ECO:0000256" key="1">
    <source>
        <dbReference type="SAM" id="MobiDB-lite"/>
    </source>
</evidence>
<dbReference type="InterPro" id="IPR010985">
    <property type="entry name" value="Ribbon_hlx_hlx"/>
</dbReference>
<feature type="region of interest" description="Disordered" evidence="1">
    <location>
        <begin position="78"/>
        <end position="105"/>
    </location>
</feature>
<proteinExistence type="predicted"/>
<reference evidence="2 3" key="1">
    <citation type="journal article" date="2019" name="Int. J. Syst. Evol. Microbiol.">
        <title>The Global Catalogue of Microorganisms (GCM) 10K type strain sequencing project: providing services to taxonomists for standard genome sequencing and annotation.</title>
        <authorList>
            <consortium name="The Broad Institute Genomics Platform"/>
            <consortium name="The Broad Institute Genome Sequencing Center for Infectious Disease"/>
            <person name="Wu L."/>
            <person name="Ma J."/>
        </authorList>
    </citation>
    <scope>NUCLEOTIDE SEQUENCE [LARGE SCALE GENOMIC DNA]</scope>
    <source>
        <strain evidence="2 3">JCM 10303</strain>
    </source>
</reference>
<dbReference type="Proteomes" id="UP001500729">
    <property type="component" value="Unassembled WGS sequence"/>
</dbReference>
<feature type="region of interest" description="Disordered" evidence="1">
    <location>
        <begin position="141"/>
        <end position="187"/>
    </location>
</feature>
<organism evidence="2 3">
    <name type="scientific">Saccharopolyspora erythraea</name>
    <name type="common">Streptomyces erythraeus</name>
    <dbReference type="NCBI Taxonomy" id="1836"/>
    <lineage>
        <taxon>Bacteria</taxon>
        <taxon>Bacillati</taxon>
        <taxon>Actinomycetota</taxon>
        <taxon>Actinomycetes</taxon>
        <taxon>Pseudonocardiales</taxon>
        <taxon>Pseudonocardiaceae</taxon>
        <taxon>Saccharopolyspora</taxon>
    </lineage>
</organism>
<dbReference type="Pfam" id="PF05534">
    <property type="entry name" value="HicB"/>
    <property type="match status" value="1"/>
</dbReference>
<dbReference type="InterPro" id="IPR008651">
    <property type="entry name" value="Uncharacterised_HicB"/>
</dbReference>
<dbReference type="RefSeq" id="WP_009943068.1">
    <property type="nucleotide sequence ID" value="NZ_BAAAGS010000004.1"/>
</dbReference>